<dbReference type="EMBL" id="NAJQ01000459">
    <property type="protein sequence ID" value="TKA69236.1"/>
    <property type="molecule type" value="Genomic_DNA"/>
</dbReference>
<dbReference type="OrthoDB" id="3944312at2759"/>
<accession>A0A4U0X202</accession>
<name>A0A4U0X202_9PEZI</name>
<feature type="compositionally biased region" description="Polar residues" evidence="1">
    <location>
        <begin position="152"/>
        <end position="162"/>
    </location>
</feature>
<organism evidence="2 3">
    <name type="scientific">Friedmanniomyces simplex</name>
    <dbReference type="NCBI Taxonomy" id="329884"/>
    <lineage>
        <taxon>Eukaryota</taxon>
        <taxon>Fungi</taxon>
        <taxon>Dikarya</taxon>
        <taxon>Ascomycota</taxon>
        <taxon>Pezizomycotina</taxon>
        <taxon>Dothideomycetes</taxon>
        <taxon>Dothideomycetidae</taxon>
        <taxon>Mycosphaerellales</taxon>
        <taxon>Teratosphaeriaceae</taxon>
        <taxon>Friedmanniomyces</taxon>
    </lineage>
</organism>
<dbReference type="Proteomes" id="UP000309340">
    <property type="component" value="Unassembled WGS sequence"/>
</dbReference>
<feature type="region of interest" description="Disordered" evidence="1">
    <location>
        <begin position="104"/>
        <end position="162"/>
    </location>
</feature>
<dbReference type="AlphaFoldDB" id="A0A4U0X202"/>
<feature type="compositionally biased region" description="Gly residues" evidence="1">
    <location>
        <begin position="111"/>
        <end position="135"/>
    </location>
</feature>
<gene>
    <name evidence="2" type="ORF">B0A55_04257</name>
</gene>
<evidence type="ECO:0000256" key="1">
    <source>
        <dbReference type="SAM" id="MobiDB-lite"/>
    </source>
</evidence>
<comment type="caution">
    <text evidence="2">The sequence shown here is derived from an EMBL/GenBank/DDBJ whole genome shotgun (WGS) entry which is preliminary data.</text>
</comment>
<protein>
    <submittedName>
        <fullName evidence="2">Uncharacterized protein</fullName>
    </submittedName>
</protein>
<reference evidence="2 3" key="1">
    <citation type="submission" date="2017-03" db="EMBL/GenBank/DDBJ databases">
        <title>Genomes of endolithic fungi from Antarctica.</title>
        <authorList>
            <person name="Coleine C."/>
            <person name="Masonjones S."/>
            <person name="Stajich J.E."/>
        </authorList>
    </citation>
    <scope>NUCLEOTIDE SEQUENCE [LARGE SCALE GENOMIC DNA]</scope>
    <source>
        <strain evidence="2 3">CCFEE 5184</strain>
    </source>
</reference>
<proteinExistence type="predicted"/>
<evidence type="ECO:0000313" key="2">
    <source>
        <dbReference type="EMBL" id="TKA69236.1"/>
    </source>
</evidence>
<evidence type="ECO:0000313" key="3">
    <source>
        <dbReference type="Proteomes" id="UP000309340"/>
    </source>
</evidence>
<sequence length="162" mass="16985">METATNPVFRPTKPIKILLSPGHGAGWPLVDGLEKKLSRDKLDDLLARFHLEAKARFGIDRIVTSRVGDLFVLEMNVPFEIRENEGQERVVDVSRRREIVLAAAAAAGTEKNGGGIGSGGGNNRSGGGGGGGGSSSGAPPPPQPRVEPSQPAQVQTSQPEQS</sequence>
<dbReference type="STRING" id="329884.A0A4U0X202"/>
<keyword evidence="3" id="KW-1185">Reference proteome</keyword>